<reference evidence="2 3" key="1">
    <citation type="journal article" date="2016" name="Nat. Commun.">
        <title>Thousands of microbial genomes shed light on interconnected biogeochemical processes in an aquifer system.</title>
        <authorList>
            <person name="Anantharaman K."/>
            <person name="Brown C.T."/>
            <person name="Hug L.A."/>
            <person name="Sharon I."/>
            <person name="Castelle C.J."/>
            <person name="Probst A.J."/>
            <person name="Thomas B.C."/>
            <person name="Singh A."/>
            <person name="Wilkins M.J."/>
            <person name="Karaoz U."/>
            <person name="Brodie E.L."/>
            <person name="Williams K.H."/>
            <person name="Hubbard S.S."/>
            <person name="Banfield J.F."/>
        </authorList>
    </citation>
    <scope>NUCLEOTIDE SEQUENCE [LARGE SCALE GENOMIC DNA]</scope>
</reference>
<evidence type="ECO:0000313" key="2">
    <source>
        <dbReference type="EMBL" id="OHA13156.1"/>
    </source>
</evidence>
<dbReference type="AlphaFoldDB" id="A0A1G2LNH4"/>
<dbReference type="EMBL" id="MHQY01000033">
    <property type="protein sequence ID" value="OHA13156.1"/>
    <property type="molecule type" value="Genomic_DNA"/>
</dbReference>
<organism evidence="2 3">
    <name type="scientific">Candidatus Sungbacteria bacterium RIFCSPLOWO2_12_FULL_41_11</name>
    <dbReference type="NCBI Taxonomy" id="1802286"/>
    <lineage>
        <taxon>Bacteria</taxon>
        <taxon>Candidatus Sungiibacteriota</taxon>
    </lineage>
</organism>
<name>A0A1G2LNH4_9BACT</name>
<evidence type="ECO:0008006" key="4">
    <source>
        <dbReference type="Google" id="ProtNLM"/>
    </source>
</evidence>
<evidence type="ECO:0000313" key="3">
    <source>
        <dbReference type="Proteomes" id="UP000177171"/>
    </source>
</evidence>
<protein>
    <recommendedName>
        <fullName evidence="4">Prepilin-type N-terminal cleavage/methylation domain-containing protein</fullName>
    </recommendedName>
</protein>
<comment type="caution">
    <text evidence="2">The sequence shown here is derived from an EMBL/GenBank/DDBJ whole genome shotgun (WGS) entry which is preliminary data.</text>
</comment>
<evidence type="ECO:0000256" key="1">
    <source>
        <dbReference type="SAM" id="Phobius"/>
    </source>
</evidence>
<dbReference type="Proteomes" id="UP000177171">
    <property type="component" value="Unassembled WGS sequence"/>
</dbReference>
<proteinExistence type="predicted"/>
<sequence>MKKGFTIIESIVALTIIIAAVIGPFMLISRGILSSKSAKNRLVAANLAQEGIEMIRYFRDSNVLASCVGPDGADFDENPDPDWRAITDTSSNCTTLANGNWEVDATYDLTDAEPRLIAFGASGRFLNFCQTPPTATYPNYGLYAYSCLADPNPQVTTFKRKITISDPGPETVCIDPPGPAPCSGTSTTIPASDRIKVDVTILWQDGSISRTLVQTEILYNWR</sequence>
<gene>
    <name evidence="2" type="ORF">A3G49_02210</name>
</gene>
<keyword evidence="1" id="KW-0472">Membrane</keyword>
<keyword evidence="1" id="KW-1133">Transmembrane helix</keyword>
<feature type="transmembrane region" description="Helical" evidence="1">
    <location>
        <begin position="6"/>
        <end position="28"/>
    </location>
</feature>
<keyword evidence="1" id="KW-0812">Transmembrane</keyword>
<accession>A0A1G2LNH4</accession>